<evidence type="ECO:0000256" key="2">
    <source>
        <dbReference type="SAM" id="MobiDB-lite"/>
    </source>
</evidence>
<dbReference type="GO" id="GO:0019933">
    <property type="term" value="P:cAMP-mediated signaling"/>
    <property type="evidence" value="ECO:0007669"/>
    <property type="project" value="TreeGrafter"/>
</dbReference>
<dbReference type="InterPro" id="IPR017901">
    <property type="entry name" value="C-CAP_CF_C-like"/>
</dbReference>
<dbReference type="GO" id="GO:0005737">
    <property type="term" value="C:cytoplasm"/>
    <property type="evidence" value="ECO:0007669"/>
    <property type="project" value="TreeGrafter"/>
</dbReference>
<dbReference type="GO" id="GO:0007015">
    <property type="term" value="P:actin filament organization"/>
    <property type="evidence" value="ECO:0007669"/>
    <property type="project" value="TreeGrafter"/>
</dbReference>
<dbReference type="InterPro" id="IPR001837">
    <property type="entry name" value="Adenylate_cyclase-assoc_CAP"/>
</dbReference>
<dbReference type="SMART" id="SM00673">
    <property type="entry name" value="CARP"/>
    <property type="match status" value="2"/>
</dbReference>
<dbReference type="InterPro" id="IPR016098">
    <property type="entry name" value="CAP/MinC_C"/>
</dbReference>
<dbReference type="SUPFAM" id="SSF69340">
    <property type="entry name" value="C-terminal domain of adenylylcyclase associated protein"/>
    <property type="match status" value="1"/>
</dbReference>
<dbReference type="GO" id="GO:0000902">
    <property type="term" value="P:cell morphogenesis"/>
    <property type="evidence" value="ECO:0007669"/>
    <property type="project" value="TreeGrafter"/>
</dbReference>
<dbReference type="PROSITE" id="PS51329">
    <property type="entry name" value="C_CAP_COFACTOR_C"/>
    <property type="match status" value="1"/>
</dbReference>
<dbReference type="GO" id="GO:0003779">
    <property type="term" value="F:actin binding"/>
    <property type="evidence" value="ECO:0007669"/>
    <property type="project" value="InterPro"/>
</dbReference>
<feature type="domain" description="C-CAP/cofactor C-like" evidence="3">
    <location>
        <begin position="72"/>
        <end position="215"/>
    </location>
</feature>
<dbReference type="Pfam" id="PF08603">
    <property type="entry name" value="CAP_C"/>
    <property type="match status" value="1"/>
</dbReference>
<organism evidence="4">
    <name type="scientific">Phallusia mammillata</name>
    <dbReference type="NCBI Taxonomy" id="59560"/>
    <lineage>
        <taxon>Eukaryota</taxon>
        <taxon>Metazoa</taxon>
        <taxon>Chordata</taxon>
        <taxon>Tunicata</taxon>
        <taxon>Ascidiacea</taxon>
        <taxon>Phlebobranchia</taxon>
        <taxon>Ascidiidae</taxon>
        <taxon>Phallusia</taxon>
    </lineage>
</organism>
<dbReference type="GO" id="GO:0008179">
    <property type="term" value="F:adenylate cyclase binding"/>
    <property type="evidence" value="ECO:0007669"/>
    <property type="project" value="TreeGrafter"/>
</dbReference>
<evidence type="ECO:0000259" key="3">
    <source>
        <dbReference type="PROSITE" id="PS51329"/>
    </source>
</evidence>
<feature type="region of interest" description="Disordered" evidence="2">
    <location>
        <begin position="46"/>
        <end position="78"/>
    </location>
</feature>
<dbReference type="EMBL" id="LR783570">
    <property type="protein sequence ID" value="CAB3227554.1"/>
    <property type="molecule type" value="mRNA"/>
</dbReference>
<dbReference type="InterPro" id="IPR006599">
    <property type="entry name" value="CARP_motif"/>
</dbReference>
<dbReference type="InterPro" id="IPR036223">
    <property type="entry name" value="CAP_C_sf"/>
</dbReference>
<feature type="compositionally biased region" description="Low complexity" evidence="2">
    <location>
        <begin position="67"/>
        <end position="76"/>
    </location>
</feature>
<dbReference type="Gene3D" id="2.160.20.70">
    <property type="match status" value="1"/>
</dbReference>
<proteinExistence type="evidence at transcript level"/>
<gene>
    <name evidence="4" type="primary">Cap1</name>
</gene>
<evidence type="ECO:0000256" key="1">
    <source>
        <dbReference type="ARBA" id="ARBA00007659"/>
    </source>
</evidence>
<sequence length="239" mass="26359">MDPQPGVLDLSRADAAPKALFAEINSKGLGITGGLKKVTNDMKTHKNPDLRQHAPVPFKAKQPPTFKPMGKPKAAPKMPPKLVLEGKKWIVEYQENQNNLVIDNTEMKQTIYIYKCTKSALIVKGKINSIVLDSCKKMGVAFESVVSGVEIINSDSIQVQAQGTMPNVSIDKTDGCLVYLSKECLDCQIVSAKSSEMNVARPKGDDSGDFDEYPISEQFRTFWDEKKKTFVSESAEQMG</sequence>
<comment type="similarity">
    <text evidence="1">Belongs to the CAP family.</text>
</comment>
<reference evidence="4" key="1">
    <citation type="submission" date="2020-04" db="EMBL/GenBank/DDBJ databases">
        <authorList>
            <person name="Neveu A P."/>
        </authorList>
    </citation>
    <scope>NUCLEOTIDE SEQUENCE</scope>
    <source>
        <tissue evidence="4">Whole embryo</tissue>
    </source>
</reference>
<dbReference type="PANTHER" id="PTHR10652:SF0">
    <property type="entry name" value="ADENYLYL CYCLASE-ASSOCIATED PROTEIN"/>
    <property type="match status" value="1"/>
</dbReference>
<dbReference type="AlphaFoldDB" id="A0A6F9D7R1"/>
<protein>
    <submittedName>
        <fullName evidence="4">Adenylyl cyclase-associated protein 1-like</fullName>
    </submittedName>
</protein>
<dbReference type="FunFam" id="2.160.20.70:FF:000001">
    <property type="entry name" value="Adenylyl cyclase-associated protein"/>
    <property type="match status" value="1"/>
</dbReference>
<evidence type="ECO:0000313" key="4">
    <source>
        <dbReference type="EMBL" id="CAB3227554.1"/>
    </source>
</evidence>
<dbReference type="InterPro" id="IPR013912">
    <property type="entry name" value="Adenylate_cyclase-assoc_CAP_C"/>
</dbReference>
<dbReference type="PANTHER" id="PTHR10652">
    <property type="entry name" value="ADENYLYL CYCLASE-ASSOCIATED PROTEIN"/>
    <property type="match status" value="1"/>
</dbReference>
<name>A0A6F9D7R1_9ASCI</name>
<accession>A0A6F9D7R1</accession>